<organism evidence="3 4">
    <name type="scientific">Roseisolibacter agri</name>
    <dbReference type="NCBI Taxonomy" id="2014610"/>
    <lineage>
        <taxon>Bacteria</taxon>
        <taxon>Pseudomonadati</taxon>
        <taxon>Gemmatimonadota</taxon>
        <taxon>Gemmatimonadia</taxon>
        <taxon>Gemmatimonadales</taxon>
        <taxon>Gemmatimonadaceae</taxon>
        <taxon>Roseisolibacter</taxon>
    </lineage>
</organism>
<dbReference type="RefSeq" id="WP_284351614.1">
    <property type="nucleotide sequence ID" value="NZ_BRXS01000005.1"/>
</dbReference>
<protein>
    <submittedName>
        <fullName evidence="3">Uncharacterized protein</fullName>
    </submittedName>
</protein>
<feature type="transmembrane region" description="Helical" evidence="2">
    <location>
        <begin position="51"/>
        <end position="72"/>
    </location>
</feature>
<gene>
    <name evidence="3" type="ORF">rosag_36810</name>
</gene>
<evidence type="ECO:0000256" key="2">
    <source>
        <dbReference type="SAM" id="Phobius"/>
    </source>
</evidence>
<keyword evidence="4" id="KW-1185">Reference proteome</keyword>
<sequence>MFSDENLQRYAKALYPAAILLVLVPLADITLRSFGAEAGSLQWRFGTVGLLFGNLGTVVLGLTLTGFLAAIAGQRGLLRGVGMVAILLAVVLAALLVLFGLDAIQIRRLVALPMRRGILLSSLGAAFAAVTAMIALLIGGRGALLASRAERGVSERRTKPAPSPLVAQATAPRPRAGEPV</sequence>
<reference evidence="3" key="1">
    <citation type="submission" date="2022-08" db="EMBL/GenBank/DDBJ databases">
        <title>Draft genome sequencing of Roseisolibacter agri AW1220.</title>
        <authorList>
            <person name="Tobiishi Y."/>
            <person name="Tonouchi A."/>
        </authorList>
    </citation>
    <scope>NUCLEOTIDE SEQUENCE</scope>
    <source>
        <strain evidence="3">AW1220</strain>
    </source>
</reference>
<feature type="region of interest" description="Disordered" evidence="1">
    <location>
        <begin position="153"/>
        <end position="180"/>
    </location>
</feature>
<dbReference type="EMBL" id="BRXS01000005">
    <property type="protein sequence ID" value="GLC27168.1"/>
    <property type="molecule type" value="Genomic_DNA"/>
</dbReference>
<name>A0AA37QHX8_9BACT</name>
<feature type="transmembrane region" description="Helical" evidence="2">
    <location>
        <begin position="12"/>
        <end position="31"/>
    </location>
</feature>
<evidence type="ECO:0000313" key="4">
    <source>
        <dbReference type="Proteomes" id="UP001161325"/>
    </source>
</evidence>
<keyword evidence="2" id="KW-0812">Transmembrane</keyword>
<feature type="transmembrane region" description="Helical" evidence="2">
    <location>
        <begin position="118"/>
        <end position="138"/>
    </location>
</feature>
<accession>A0AA37QHX8</accession>
<comment type="caution">
    <text evidence="3">The sequence shown here is derived from an EMBL/GenBank/DDBJ whole genome shotgun (WGS) entry which is preliminary data.</text>
</comment>
<feature type="transmembrane region" description="Helical" evidence="2">
    <location>
        <begin position="84"/>
        <end position="106"/>
    </location>
</feature>
<evidence type="ECO:0000313" key="3">
    <source>
        <dbReference type="EMBL" id="GLC27168.1"/>
    </source>
</evidence>
<dbReference type="Proteomes" id="UP001161325">
    <property type="component" value="Unassembled WGS sequence"/>
</dbReference>
<keyword evidence="2" id="KW-1133">Transmembrane helix</keyword>
<evidence type="ECO:0000256" key="1">
    <source>
        <dbReference type="SAM" id="MobiDB-lite"/>
    </source>
</evidence>
<dbReference type="AlphaFoldDB" id="A0AA37QHX8"/>
<proteinExistence type="predicted"/>
<keyword evidence="2" id="KW-0472">Membrane</keyword>